<comment type="caution">
    <text evidence="2">The sequence shown here is derived from an EMBL/GenBank/DDBJ whole genome shotgun (WGS) entry which is preliminary data.</text>
</comment>
<evidence type="ECO:0000313" key="2">
    <source>
        <dbReference type="EMBL" id="TGO67203.1"/>
    </source>
</evidence>
<name>A0A4Z1JDB4_9HELO</name>
<gene>
    <name evidence="2" type="ORF">BOTNAR_0046g00050</name>
</gene>
<proteinExistence type="predicted"/>
<evidence type="ECO:0000256" key="1">
    <source>
        <dbReference type="SAM" id="MobiDB-lite"/>
    </source>
</evidence>
<accession>A0A4Z1JDB4</accession>
<keyword evidence="3" id="KW-1185">Reference proteome</keyword>
<dbReference type="EMBL" id="PQXJ01000046">
    <property type="protein sequence ID" value="TGO67203.1"/>
    <property type="molecule type" value="Genomic_DNA"/>
</dbReference>
<feature type="region of interest" description="Disordered" evidence="1">
    <location>
        <begin position="15"/>
        <end position="37"/>
    </location>
</feature>
<dbReference type="Proteomes" id="UP000297452">
    <property type="component" value="Unassembled WGS sequence"/>
</dbReference>
<organism evidence="2 3">
    <name type="scientific">Botryotinia narcissicola</name>
    <dbReference type="NCBI Taxonomy" id="278944"/>
    <lineage>
        <taxon>Eukaryota</taxon>
        <taxon>Fungi</taxon>
        <taxon>Dikarya</taxon>
        <taxon>Ascomycota</taxon>
        <taxon>Pezizomycotina</taxon>
        <taxon>Leotiomycetes</taxon>
        <taxon>Helotiales</taxon>
        <taxon>Sclerotiniaceae</taxon>
        <taxon>Botryotinia</taxon>
    </lineage>
</organism>
<protein>
    <submittedName>
        <fullName evidence="2">Uncharacterized protein</fullName>
    </submittedName>
</protein>
<sequence length="73" mass="7965">MSFASALEPVFRSHRSYSGAGVGDNSDGCGAHEEVVGTCEPREPLEFRAGGDTRELRDLFDMTKLVDSMIRSL</sequence>
<dbReference type="AlphaFoldDB" id="A0A4Z1JDB4"/>
<evidence type="ECO:0000313" key="3">
    <source>
        <dbReference type="Proteomes" id="UP000297452"/>
    </source>
</evidence>
<reference evidence="2 3" key="1">
    <citation type="submission" date="2017-12" db="EMBL/GenBank/DDBJ databases">
        <title>Comparative genomics of Botrytis spp.</title>
        <authorList>
            <person name="Valero-Jimenez C.A."/>
            <person name="Tapia P."/>
            <person name="Veloso J."/>
            <person name="Silva-Moreno E."/>
            <person name="Staats M."/>
            <person name="Valdes J.H."/>
            <person name="Van Kan J.A.L."/>
        </authorList>
    </citation>
    <scope>NUCLEOTIDE SEQUENCE [LARGE SCALE GENOMIC DNA]</scope>
    <source>
        <strain evidence="2 3">MUCL2120</strain>
    </source>
</reference>